<organism evidence="1 2">
    <name type="scientific">Dendrobium catenatum</name>
    <dbReference type="NCBI Taxonomy" id="906689"/>
    <lineage>
        <taxon>Eukaryota</taxon>
        <taxon>Viridiplantae</taxon>
        <taxon>Streptophyta</taxon>
        <taxon>Embryophyta</taxon>
        <taxon>Tracheophyta</taxon>
        <taxon>Spermatophyta</taxon>
        <taxon>Magnoliopsida</taxon>
        <taxon>Liliopsida</taxon>
        <taxon>Asparagales</taxon>
        <taxon>Orchidaceae</taxon>
        <taxon>Epidendroideae</taxon>
        <taxon>Malaxideae</taxon>
        <taxon>Dendrobiinae</taxon>
        <taxon>Dendrobium</taxon>
    </lineage>
</organism>
<name>A0A2I0WJG5_9ASPA</name>
<reference evidence="1 2" key="1">
    <citation type="journal article" date="2016" name="Sci. Rep.">
        <title>The Dendrobium catenatum Lindl. genome sequence provides insights into polysaccharide synthase, floral development and adaptive evolution.</title>
        <authorList>
            <person name="Zhang G.Q."/>
            <person name="Xu Q."/>
            <person name="Bian C."/>
            <person name="Tsai W.C."/>
            <person name="Yeh C.M."/>
            <person name="Liu K.W."/>
            <person name="Yoshida K."/>
            <person name="Zhang L.S."/>
            <person name="Chang S.B."/>
            <person name="Chen F."/>
            <person name="Shi Y."/>
            <person name="Su Y.Y."/>
            <person name="Zhang Y.Q."/>
            <person name="Chen L.J."/>
            <person name="Yin Y."/>
            <person name="Lin M."/>
            <person name="Huang H."/>
            <person name="Deng H."/>
            <person name="Wang Z.W."/>
            <person name="Zhu S.L."/>
            <person name="Zhao X."/>
            <person name="Deng C."/>
            <person name="Niu S.C."/>
            <person name="Huang J."/>
            <person name="Wang M."/>
            <person name="Liu G.H."/>
            <person name="Yang H.J."/>
            <person name="Xiao X.J."/>
            <person name="Hsiao Y.Y."/>
            <person name="Wu W.L."/>
            <person name="Chen Y.Y."/>
            <person name="Mitsuda N."/>
            <person name="Ohme-Takagi M."/>
            <person name="Luo Y.B."/>
            <person name="Van de Peer Y."/>
            <person name="Liu Z.J."/>
        </authorList>
    </citation>
    <scope>NUCLEOTIDE SEQUENCE [LARGE SCALE GENOMIC DNA]</scope>
    <source>
        <tissue evidence="1">The whole plant</tissue>
    </source>
</reference>
<sequence>MDVEDLGDGRRNGRIGRDEKRAFFKVKIETGEAGEVVQNTHKIFTIVNIGYAKDKEVISIREVSQVKVTKLEASFERMNGRGVFNLAGESIHDEAEKKGAERATLPKTRR</sequence>
<protein>
    <submittedName>
        <fullName evidence="1">Uncharacterized protein</fullName>
    </submittedName>
</protein>
<dbReference type="AlphaFoldDB" id="A0A2I0WJG5"/>
<dbReference type="EMBL" id="KZ502572">
    <property type="protein sequence ID" value="PKU75797.1"/>
    <property type="molecule type" value="Genomic_DNA"/>
</dbReference>
<gene>
    <name evidence="1" type="ORF">MA16_Dca026358</name>
</gene>
<reference evidence="1 2" key="2">
    <citation type="journal article" date="2017" name="Nature">
        <title>The Apostasia genome and the evolution of orchids.</title>
        <authorList>
            <person name="Zhang G.Q."/>
            <person name="Liu K.W."/>
            <person name="Li Z."/>
            <person name="Lohaus R."/>
            <person name="Hsiao Y.Y."/>
            <person name="Niu S.C."/>
            <person name="Wang J.Y."/>
            <person name="Lin Y.C."/>
            <person name="Xu Q."/>
            <person name="Chen L.J."/>
            <person name="Yoshida K."/>
            <person name="Fujiwara S."/>
            <person name="Wang Z.W."/>
            <person name="Zhang Y.Q."/>
            <person name="Mitsuda N."/>
            <person name="Wang M."/>
            <person name="Liu G.H."/>
            <person name="Pecoraro L."/>
            <person name="Huang H.X."/>
            <person name="Xiao X.J."/>
            <person name="Lin M."/>
            <person name="Wu X.Y."/>
            <person name="Wu W.L."/>
            <person name="Chen Y.Y."/>
            <person name="Chang S.B."/>
            <person name="Sakamoto S."/>
            <person name="Ohme-Takagi M."/>
            <person name="Yagi M."/>
            <person name="Zeng S.J."/>
            <person name="Shen C.Y."/>
            <person name="Yeh C.M."/>
            <person name="Luo Y.B."/>
            <person name="Tsai W.C."/>
            <person name="Van de Peer Y."/>
            <person name="Liu Z.J."/>
        </authorList>
    </citation>
    <scope>NUCLEOTIDE SEQUENCE [LARGE SCALE GENOMIC DNA]</scope>
    <source>
        <tissue evidence="1">The whole plant</tissue>
    </source>
</reference>
<keyword evidence="2" id="KW-1185">Reference proteome</keyword>
<proteinExistence type="predicted"/>
<dbReference type="Proteomes" id="UP000233837">
    <property type="component" value="Unassembled WGS sequence"/>
</dbReference>
<evidence type="ECO:0000313" key="1">
    <source>
        <dbReference type="EMBL" id="PKU75797.1"/>
    </source>
</evidence>
<evidence type="ECO:0000313" key="2">
    <source>
        <dbReference type="Proteomes" id="UP000233837"/>
    </source>
</evidence>
<accession>A0A2I0WJG5</accession>